<gene>
    <name evidence="9" type="ORF">SAMN05216218_103311</name>
</gene>
<evidence type="ECO:0000313" key="10">
    <source>
        <dbReference type="Proteomes" id="UP000199076"/>
    </source>
</evidence>
<dbReference type="SMART" id="SM00388">
    <property type="entry name" value="HisKA"/>
    <property type="match status" value="1"/>
</dbReference>
<keyword evidence="6" id="KW-0902">Two-component regulatory system</keyword>
<dbReference type="Pfam" id="PF00512">
    <property type="entry name" value="HisKA"/>
    <property type="match status" value="1"/>
</dbReference>
<keyword evidence="4" id="KW-0808">Transferase</keyword>
<reference evidence="10" key="1">
    <citation type="submission" date="2016-10" db="EMBL/GenBank/DDBJ databases">
        <authorList>
            <person name="Varghese N."/>
            <person name="Submissions S."/>
        </authorList>
    </citation>
    <scope>NUCLEOTIDE SEQUENCE [LARGE SCALE GENOMIC DNA]</scope>
    <source>
        <strain evidence="10">IBRC-M 10760</strain>
    </source>
</reference>
<evidence type="ECO:0000256" key="7">
    <source>
        <dbReference type="SAM" id="Coils"/>
    </source>
</evidence>
<accession>A0A1G7I7L5</accession>
<feature type="coiled-coil region" evidence="7">
    <location>
        <begin position="106"/>
        <end position="133"/>
    </location>
</feature>
<dbReference type="InterPro" id="IPR003661">
    <property type="entry name" value="HisK_dim/P_dom"/>
</dbReference>
<evidence type="ECO:0000259" key="8">
    <source>
        <dbReference type="PROSITE" id="PS50109"/>
    </source>
</evidence>
<dbReference type="SUPFAM" id="SSF55874">
    <property type="entry name" value="ATPase domain of HSP90 chaperone/DNA topoisomerase II/histidine kinase"/>
    <property type="match status" value="1"/>
</dbReference>
<evidence type="ECO:0000313" key="9">
    <source>
        <dbReference type="EMBL" id="SDF08747.1"/>
    </source>
</evidence>
<proteinExistence type="predicted"/>
<dbReference type="GO" id="GO:0000155">
    <property type="term" value="F:phosphorelay sensor kinase activity"/>
    <property type="evidence" value="ECO:0007669"/>
    <property type="project" value="InterPro"/>
</dbReference>
<dbReference type="InterPro" id="IPR004358">
    <property type="entry name" value="Sig_transdc_His_kin-like_C"/>
</dbReference>
<dbReference type="InterPro" id="IPR036097">
    <property type="entry name" value="HisK_dim/P_sf"/>
</dbReference>
<evidence type="ECO:0000256" key="4">
    <source>
        <dbReference type="ARBA" id="ARBA00022679"/>
    </source>
</evidence>
<dbReference type="PANTHER" id="PTHR43711">
    <property type="entry name" value="TWO-COMPONENT HISTIDINE KINASE"/>
    <property type="match status" value="1"/>
</dbReference>
<evidence type="ECO:0000256" key="6">
    <source>
        <dbReference type="ARBA" id="ARBA00023012"/>
    </source>
</evidence>
<dbReference type="PRINTS" id="PR00344">
    <property type="entry name" value="BCTRLSENSOR"/>
</dbReference>
<dbReference type="CDD" id="cd00082">
    <property type="entry name" value="HisKA"/>
    <property type="match status" value="1"/>
</dbReference>
<dbReference type="InterPro" id="IPR003594">
    <property type="entry name" value="HATPase_dom"/>
</dbReference>
<evidence type="ECO:0000256" key="5">
    <source>
        <dbReference type="ARBA" id="ARBA00022777"/>
    </source>
</evidence>
<dbReference type="RefSeq" id="WP_139171063.1">
    <property type="nucleotide sequence ID" value="NZ_FNBK01000003.1"/>
</dbReference>
<dbReference type="EC" id="2.7.13.3" evidence="2"/>
<organism evidence="9 10">
    <name type="scientific">Halorientalis regularis</name>
    <dbReference type="NCBI Taxonomy" id="660518"/>
    <lineage>
        <taxon>Archaea</taxon>
        <taxon>Methanobacteriati</taxon>
        <taxon>Methanobacteriota</taxon>
        <taxon>Stenosarchaea group</taxon>
        <taxon>Halobacteria</taxon>
        <taxon>Halobacteriales</taxon>
        <taxon>Haloarculaceae</taxon>
        <taxon>Halorientalis</taxon>
    </lineage>
</organism>
<dbReference type="InterPro" id="IPR050736">
    <property type="entry name" value="Sensor_HK_Regulatory"/>
</dbReference>
<evidence type="ECO:0000256" key="2">
    <source>
        <dbReference type="ARBA" id="ARBA00012438"/>
    </source>
</evidence>
<dbReference type="OrthoDB" id="8127at2157"/>
<dbReference type="PANTHER" id="PTHR43711:SF1">
    <property type="entry name" value="HISTIDINE KINASE 1"/>
    <property type="match status" value="1"/>
</dbReference>
<dbReference type="EMBL" id="FNBK01000003">
    <property type="protein sequence ID" value="SDF08747.1"/>
    <property type="molecule type" value="Genomic_DNA"/>
</dbReference>
<keyword evidence="3" id="KW-0597">Phosphoprotein</keyword>
<dbReference type="PROSITE" id="PS50109">
    <property type="entry name" value="HIS_KIN"/>
    <property type="match status" value="1"/>
</dbReference>
<dbReference type="SMART" id="SM00387">
    <property type="entry name" value="HATPase_c"/>
    <property type="match status" value="1"/>
</dbReference>
<keyword evidence="5 9" id="KW-0418">Kinase</keyword>
<dbReference type="STRING" id="660518.SAMN05216218_103311"/>
<keyword evidence="10" id="KW-1185">Reference proteome</keyword>
<protein>
    <recommendedName>
        <fullName evidence="2">histidine kinase</fullName>
        <ecNumber evidence="2">2.7.13.3</ecNumber>
    </recommendedName>
</protein>
<feature type="domain" description="Histidine kinase" evidence="8">
    <location>
        <begin position="136"/>
        <end position="334"/>
    </location>
</feature>
<dbReference type="InterPro" id="IPR005467">
    <property type="entry name" value="His_kinase_dom"/>
</dbReference>
<dbReference type="AlphaFoldDB" id="A0A1G7I7L5"/>
<name>A0A1G7I7L5_9EURY</name>
<dbReference type="Gene3D" id="3.30.565.10">
    <property type="entry name" value="Histidine kinase-like ATPase, C-terminal domain"/>
    <property type="match status" value="1"/>
</dbReference>
<sequence>MDEGDGADDLLSAHPDPVVKYGKGAEGIVVEAINPAFRETFAVDGADVSLRATLAAEDALSAVAGAIQSGDALDRETVCDTTDGDRRLRLRNVPTDDGGYLLYTALGDGHERHEDLQAEVDRLTERNDRLETFASVVSHDLRNPLEVAETYLETARETGEDEQFDRVAQALDRMRTLIEDVLELAREGRVIDGRERTTLESVATAAWATVDGGEATLTVENGEATLRTDPDRLQQALANLFRNSIEHGAADATIRVGTLGNADGTGFFLEDDGPGIPDDEREDVFEPGVTTDQDGTGLGLAIVQRVVEAHGWTVDVTDGDDGGARFEVRSVESLQPL</sequence>
<dbReference type="Proteomes" id="UP000199076">
    <property type="component" value="Unassembled WGS sequence"/>
</dbReference>
<comment type="catalytic activity">
    <reaction evidence="1">
        <text>ATP + protein L-histidine = ADP + protein N-phospho-L-histidine.</text>
        <dbReference type="EC" id="2.7.13.3"/>
    </reaction>
</comment>
<dbReference type="SUPFAM" id="SSF47384">
    <property type="entry name" value="Homodimeric domain of signal transducing histidine kinase"/>
    <property type="match status" value="1"/>
</dbReference>
<evidence type="ECO:0000256" key="3">
    <source>
        <dbReference type="ARBA" id="ARBA00022553"/>
    </source>
</evidence>
<dbReference type="InterPro" id="IPR036890">
    <property type="entry name" value="HATPase_C_sf"/>
</dbReference>
<dbReference type="Gene3D" id="1.10.287.130">
    <property type="match status" value="1"/>
</dbReference>
<dbReference type="Pfam" id="PF02518">
    <property type="entry name" value="HATPase_c"/>
    <property type="match status" value="1"/>
</dbReference>
<keyword evidence="7" id="KW-0175">Coiled coil</keyword>
<dbReference type="CDD" id="cd00075">
    <property type="entry name" value="HATPase"/>
    <property type="match status" value="1"/>
</dbReference>
<evidence type="ECO:0000256" key="1">
    <source>
        <dbReference type="ARBA" id="ARBA00000085"/>
    </source>
</evidence>